<dbReference type="EMBL" id="UINC01054043">
    <property type="protein sequence ID" value="SVB71296.1"/>
    <property type="molecule type" value="Genomic_DNA"/>
</dbReference>
<evidence type="ECO:0000313" key="1">
    <source>
        <dbReference type="EMBL" id="SVB71296.1"/>
    </source>
</evidence>
<feature type="non-terminal residue" evidence="1">
    <location>
        <position position="58"/>
    </location>
</feature>
<dbReference type="AlphaFoldDB" id="A0A382G7P8"/>
<reference evidence="1" key="1">
    <citation type="submission" date="2018-05" db="EMBL/GenBank/DDBJ databases">
        <authorList>
            <person name="Lanie J.A."/>
            <person name="Ng W.-L."/>
            <person name="Kazmierczak K.M."/>
            <person name="Andrzejewski T.M."/>
            <person name="Davidsen T.M."/>
            <person name="Wayne K.J."/>
            <person name="Tettelin H."/>
            <person name="Glass J.I."/>
            <person name="Rusch D."/>
            <person name="Podicherti R."/>
            <person name="Tsui H.-C.T."/>
            <person name="Winkler M.E."/>
        </authorList>
    </citation>
    <scope>NUCLEOTIDE SEQUENCE</scope>
</reference>
<sequence>MISKNIEKSLFRCFIAPCALLALVSAETVKWDQVESKTSNRLAVLEFQSKGISAPMKI</sequence>
<proteinExistence type="predicted"/>
<organism evidence="1">
    <name type="scientific">marine metagenome</name>
    <dbReference type="NCBI Taxonomy" id="408172"/>
    <lineage>
        <taxon>unclassified sequences</taxon>
        <taxon>metagenomes</taxon>
        <taxon>ecological metagenomes</taxon>
    </lineage>
</organism>
<accession>A0A382G7P8</accession>
<name>A0A382G7P8_9ZZZZ</name>
<protein>
    <submittedName>
        <fullName evidence="1">Uncharacterized protein</fullName>
    </submittedName>
</protein>
<gene>
    <name evidence="1" type="ORF">METZ01_LOCUS224150</name>
</gene>